<accession>A0ABP8RVC5</accession>
<dbReference type="Proteomes" id="UP001501598">
    <property type="component" value="Unassembled WGS sequence"/>
</dbReference>
<feature type="transmembrane region" description="Helical" evidence="1">
    <location>
        <begin position="59"/>
        <end position="81"/>
    </location>
</feature>
<keyword evidence="4" id="KW-1185">Reference proteome</keyword>
<dbReference type="PANTHER" id="PTHR34700:SF4">
    <property type="entry name" value="PHAGE-LIKE ELEMENT PBSX PROTEIN XKDP"/>
    <property type="match status" value="1"/>
</dbReference>
<dbReference type="InterPro" id="IPR018392">
    <property type="entry name" value="LysM"/>
</dbReference>
<feature type="domain" description="LysM" evidence="2">
    <location>
        <begin position="146"/>
        <end position="202"/>
    </location>
</feature>
<dbReference type="EMBL" id="BAABGT010000052">
    <property type="protein sequence ID" value="GAA4549581.1"/>
    <property type="molecule type" value="Genomic_DNA"/>
</dbReference>
<keyword evidence="1" id="KW-0812">Transmembrane</keyword>
<evidence type="ECO:0000256" key="1">
    <source>
        <dbReference type="SAM" id="Phobius"/>
    </source>
</evidence>
<reference evidence="4" key="1">
    <citation type="journal article" date="2019" name="Int. J. Syst. Evol. Microbiol.">
        <title>The Global Catalogue of Microorganisms (GCM) 10K type strain sequencing project: providing services to taxonomists for standard genome sequencing and annotation.</title>
        <authorList>
            <consortium name="The Broad Institute Genomics Platform"/>
            <consortium name="The Broad Institute Genome Sequencing Center for Infectious Disease"/>
            <person name="Wu L."/>
            <person name="Ma J."/>
        </authorList>
    </citation>
    <scope>NUCLEOTIDE SEQUENCE [LARGE SCALE GENOMIC DNA]</scope>
    <source>
        <strain evidence="4">JCM 17906</strain>
    </source>
</reference>
<dbReference type="PANTHER" id="PTHR34700">
    <property type="entry name" value="POTASSIUM BINDING PROTEIN KBP"/>
    <property type="match status" value="1"/>
</dbReference>
<dbReference type="SMART" id="SM00257">
    <property type="entry name" value="LysM"/>
    <property type="match status" value="1"/>
</dbReference>
<dbReference type="Gene3D" id="3.10.350.10">
    <property type="entry name" value="LysM domain"/>
    <property type="match status" value="1"/>
</dbReference>
<dbReference type="Pfam" id="PF01476">
    <property type="entry name" value="LysM"/>
    <property type="match status" value="2"/>
</dbReference>
<keyword evidence="1" id="KW-0472">Membrane</keyword>
<evidence type="ECO:0000313" key="4">
    <source>
        <dbReference type="Proteomes" id="UP001501598"/>
    </source>
</evidence>
<organism evidence="3 4">
    <name type="scientific">Pseudonocardia xishanensis</name>
    <dbReference type="NCBI Taxonomy" id="630995"/>
    <lineage>
        <taxon>Bacteria</taxon>
        <taxon>Bacillati</taxon>
        <taxon>Actinomycetota</taxon>
        <taxon>Actinomycetes</taxon>
        <taxon>Pseudonocardiales</taxon>
        <taxon>Pseudonocardiaceae</taxon>
        <taxon>Pseudonocardia</taxon>
    </lineage>
</organism>
<name>A0ABP8RVC5_9PSEU</name>
<sequence>MMATVYRLARAVTSVAVLLALVVGIPITLVRFGSRHVPDGVPSLDEITVVLLHVEDGRLLIGLLIVAVWVFWLYLVIAVAIDVVDVLRNGVEVLHGRRVGPRALTGTLIVWALTTLNGPSASAAPPMPAPALTAAHTPSAAAPHADTYLVKPRDTLWDIASRELGDPLRWRDILDLNRGRPQADNATLTDAGHLKPGWLLVLPASQPSDGITVRSGDTLASIAQAELGDARR</sequence>
<evidence type="ECO:0000259" key="2">
    <source>
        <dbReference type="PROSITE" id="PS51782"/>
    </source>
</evidence>
<gene>
    <name evidence="3" type="ORF">GCM10023175_37890</name>
</gene>
<evidence type="ECO:0000313" key="3">
    <source>
        <dbReference type="EMBL" id="GAA4549581.1"/>
    </source>
</evidence>
<dbReference type="InterPro" id="IPR052196">
    <property type="entry name" value="Bact_Kbp"/>
</dbReference>
<dbReference type="PROSITE" id="PS51782">
    <property type="entry name" value="LYSM"/>
    <property type="match status" value="1"/>
</dbReference>
<dbReference type="InterPro" id="IPR036779">
    <property type="entry name" value="LysM_dom_sf"/>
</dbReference>
<keyword evidence="1" id="KW-1133">Transmembrane helix</keyword>
<protein>
    <recommendedName>
        <fullName evidence="2">LysM domain-containing protein</fullName>
    </recommendedName>
</protein>
<dbReference type="CDD" id="cd00118">
    <property type="entry name" value="LysM"/>
    <property type="match status" value="1"/>
</dbReference>
<comment type="caution">
    <text evidence="3">The sequence shown here is derived from an EMBL/GenBank/DDBJ whole genome shotgun (WGS) entry which is preliminary data.</text>
</comment>
<proteinExistence type="predicted"/>